<dbReference type="AlphaFoldDB" id="A0A1E8QBJ6"/>
<reference evidence="2 3" key="1">
    <citation type="submission" date="2016-09" db="EMBL/GenBank/DDBJ databases">
        <title>genome sequence of Mycobacterium sp. 739 SCH.</title>
        <authorList>
            <person name="Greninger A.L."/>
            <person name="Qin X."/>
            <person name="Jerome K."/>
            <person name="Vora S."/>
            <person name="Quinn K."/>
        </authorList>
    </citation>
    <scope>NUCLEOTIDE SEQUENCE [LARGE SCALE GENOMIC DNA]</scope>
    <source>
        <strain evidence="2 3">SCH</strain>
    </source>
</reference>
<protein>
    <submittedName>
        <fullName evidence="2">Uncharacterized protein</fullName>
    </submittedName>
</protein>
<evidence type="ECO:0000256" key="1">
    <source>
        <dbReference type="SAM" id="MobiDB-lite"/>
    </source>
</evidence>
<keyword evidence="3" id="KW-1185">Reference proteome</keyword>
<accession>A0A1E8QBJ6</accession>
<comment type="caution">
    <text evidence="2">The sequence shown here is derived from an EMBL/GenBank/DDBJ whole genome shotgun (WGS) entry which is preliminary data.</text>
</comment>
<sequence length="376" mass="41486">MTDAALADLMAEAWPDVPEKIKIAEAAEEAATQRRQTADTLSAAMPDTADGVADWLAGAAKRRTADVKREAEIAALTDLQTRLEDDIRDRLTGDGVDDLLQLLSSRFEQVWGQAVAVVQAMDETAGFEVNSIEAAVRGGCSDDWKALWELAPEIDEVRRLQTAVYRLTNFFDDNMLHRAALGDGRRRPDERIYFFRALDAVTPGWGEDEKVPWPDDAAARIVWCIRSGAGAWVPTAEQLRERLATPDPETVPDLFRYNAIRGEAPSFMNADPLNGRFDPTPSSDEPEDMLRHVRESPNATVQPAKQRYRAGVGLHNRQRDGFASGLAVDYSAPRTSVAETDSVLSSRYDSLTRERRRPSAFSAKVQSAPAAAAEDD</sequence>
<name>A0A1E8QBJ6_9MYCO</name>
<proteinExistence type="predicted"/>
<evidence type="ECO:0000313" key="2">
    <source>
        <dbReference type="EMBL" id="OFJ55309.1"/>
    </source>
</evidence>
<dbReference type="RefSeq" id="WP_070351541.1">
    <property type="nucleotide sequence ID" value="NZ_CP043474.1"/>
</dbReference>
<dbReference type="EMBL" id="MCHX01000004">
    <property type="protein sequence ID" value="OFJ55309.1"/>
    <property type="molecule type" value="Genomic_DNA"/>
</dbReference>
<gene>
    <name evidence="2" type="ORF">BEL07_02545</name>
</gene>
<dbReference type="Proteomes" id="UP000178953">
    <property type="component" value="Unassembled WGS sequence"/>
</dbReference>
<organism evidence="2 3">
    <name type="scientific">Mycolicibacterium grossiae</name>
    <dbReference type="NCBI Taxonomy" id="1552759"/>
    <lineage>
        <taxon>Bacteria</taxon>
        <taxon>Bacillati</taxon>
        <taxon>Actinomycetota</taxon>
        <taxon>Actinomycetes</taxon>
        <taxon>Mycobacteriales</taxon>
        <taxon>Mycobacteriaceae</taxon>
        <taxon>Mycolicibacterium</taxon>
    </lineage>
</organism>
<evidence type="ECO:0000313" key="3">
    <source>
        <dbReference type="Proteomes" id="UP000178953"/>
    </source>
</evidence>
<feature type="compositionally biased region" description="Low complexity" evidence="1">
    <location>
        <begin position="360"/>
        <end position="376"/>
    </location>
</feature>
<feature type="region of interest" description="Disordered" evidence="1">
    <location>
        <begin position="345"/>
        <end position="376"/>
    </location>
</feature>
<dbReference type="OrthoDB" id="4733904at2"/>